<dbReference type="Proteomes" id="UP000198976">
    <property type="component" value="Chromosome I"/>
</dbReference>
<proteinExistence type="inferred from homology"/>
<comment type="function">
    <text evidence="3 4">Participates actively in the response to hyperosmotic and heat shock by preventing the aggregation of stress-denatured proteins, in association with DnaK and GrpE. It is the nucleotide exchange factor for DnaK and may function as a thermosensor. Unfolded proteins bind initially to DnaJ; upon interaction with the DnaJ-bound protein, DnaK hydrolyzes its bound ATP, resulting in the formation of a stable complex. GrpE releases ADP from DnaK; ATP binding to DnaK triggers the release of the substrate protein, thus completing the reaction cycle. Several rounds of ATP-dependent interactions between DnaJ, DnaK and GrpE are required for fully efficient folding.</text>
</comment>
<dbReference type="Pfam" id="PF01025">
    <property type="entry name" value="GrpE"/>
    <property type="match status" value="1"/>
</dbReference>
<comment type="subcellular location">
    <subcellularLocation>
        <location evidence="3">Cytoplasm</location>
    </subcellularLocation>
</comment>
<evidence type="ECO:0000256" key="6">
    <source>
        <dbReference type="SAM" id="Coils"/>
    </source>
</evidence>
<comment type="subunit">
    <text evidence="3">Homodimer.</text>
</comment>
<feature type="region of interest" description="Disordered" evidence="7">
    <location>
        <begin position="1"/>
        <end position="128"/>
    </location>
</feature>
<sequence length="288" mass="30343">MSETPMNDKSQTGPSESDPRVSPSGPTDQNACASGKQSDAHAEGNGTGSASQHGAAAREADASHTGDASEPAGSARENSDVDDSASTAPRDGTTSNESDGTSDVCADDVNSELADGANAAPASTDDMSAFEDDVEDTELAKAMARIGELDDDLARARADLYNLNQEYGNYVRRSKEAASAHRVSGQQEVAEALISVLDDIHAARQHGDLEDGPFAAIANKLEEVLKSQFAMERYGVEGDDFDPSLHEALMAQASEDVDHPVIGQVLQPGYRMGEKVLRPTKVMVHNPQ</sequence>
<protein>
    <recommendedName>
        <fullName evidence="3 4">Protein GrpE</fullName>
    </recommendedName>
    <alternativeName>
        <fullName evidence="3">HSP-70 cofactor</fullName>
    </alternativeName>
</protein>
<accession>A0ABY0VAL3</accession>
<keyword evidence="6" id="KW-0175">Coiled coil</keyword>
<gene>
    <name evidence="3" type="primary">grpE</name>
    <name evidence="8" type="ORF">SAMN04489714_1782</name>
</gene>
<dbReference type="InterPro" id="IPR013805">
    <property type="entry name" value="GrpE_CC"/>
</dbReference>
<dbReference type="SUPFAM" id="SSF51064">
    <property type="entry name" value="Head domain of nucleotide exchange factor GrpE"/>
    <property type="match status" value="1"/>
</dbReference>
<reference evidence="8 9" key="1">
    <citation type="submission" date="2016-10" db="EMBL/GenBank/DDBJ databases">
        <authorList>
            <person name="Varghese N."/>
            <person name="Submissions S."/>
        </authorList>
    </citation>
    <scope>NUCLEOTIDE SEQUENCE [LARGE SCALE GENOMIC DNA]</scope>
    <source>
        <strain evidence="8 9">DSM 9169</strain>
    </source>
</reference>
<feature type="compositionally biased region" description="Polar residues" evidence="7">
    <location>
        <begin position="24"/>
        <end position="37"/>
    </location>
</feature>
<evidence type="ECO:0000256" key="2">
    <source>
        <dbReference type="ARBA" id="ARBA00023186"/>
    </source>
</evidence>
<dbReference type="InterPro" id="IPR000740">
    <property type="entry name" value="GrpE"/>
</dbReference>
<dbReference type="PRINTS" id="PR00773">
    <property type="entry name" value="GRPEPROTEIN"/>
</dbReference>
<keyword evidence="3 4" id="KW-0346">Stress response</keyword>
<evidence type="ECO:0000313" key="8">
    <source>
        <dbReference type="EMBL" id="SDU03843.1"/>
    </source>
</evidence>
<organism evidence="8 9">
    <name type="scientific">Schaalia radingae</name>
    <dbReference type="NCBI Taxonomy" id="131110"/>
    <lineage>
        <taxon>Bacteria</taxon>
        <taxon>Bacillati</taxon>
        <taxon>Actinomycetota</taxon>
        <taxon>Actinomycetes</taxon>
        <taxon>Actinomycetales</taxon>
        <taxon>Actinomycetaceae</taxon>
        <taxon>Schaalia</taxon>
    </lineage>
</organism>
<dbReference type="EMBL" id="LT629792">
    <property type="protein sequence ID" value="SDU03843.1"/>
    <property type="molecule type" value="Genomic_DNA"/>
</dbReference>
<dbReference type="PROSITE" id="PS01071">
    <property type="entry name" value="GRPE"/>
    <property type="match status" value="1"/>
</dbReference>
<dbReference type="Gene3D" id="2.30.22.10">
    <property type="entry name" value="Head domain of nucleotide exchange factor GrpE"/>
    <property type="match status" value="1"/>
</dbReference>
<keyword evidence="9" id="KW-1185">Reference proteome</keyword>
<dbReference type="Gene3D" id="3.90.20.20">
    <property type="match status" value="1"/>
</dbReference>
<dbReference type="HAMAP" id="MF_01151">
    <property type="entry name" value="GrpE"/>
    <property type="match status" value="1"/>
</dbReference>
<evidence type="ECO:0000256" key="4">
    <source>
        <dbReference type="RuleBase" id="RU000639"/>
    </source>
</evidence>
<keyword evidence="2 3" id="KW-0143">Chaperone</keyword>
<dbReference type="PANTHER" id="PTHR21237">
    <property type="entry name" value="GRPE PROTEIN"/>
    <property type="match status" value="1"/>
</dbReference>
<dbReference type="CDD" id="cd00446">
    <property type="entry name" value="GrpE"/>
    <property type="match status" value="1"/>
</dbReference>
<evidence type="ECO:0000256" key="3">
    <source>
        <dbReference type="HAMAP-Rule" id="MF_01151"/>
    </source>
</evidence>
<evidence type="ECO:0000256" key="1">
    <source>
        <dbReference type="ARBA" id="ARBA00009054"/>
    </source>
</evidence>
<comment type="similarity">
    <text evidence="1 3 5">Belongs to the GrpE family.</text>
</comment>
<feature type="compositionally biased region" description="Polar residues" evidence="7">
    <location>
        <begin position="84"/>
        <end position="101"/>
    </location>
</feature>
<evidence type="ECO:0000256" key="5">
    <source>
        <dbReference type="RuleBase" id="RU004478"/>
    </source>
</evidence>
<dbReference type="PANTHER" id="PTHR21237:SF23">
    <property type="entry name" value="GRPE PROTEIN HOMOLOG, MITOCHONDRIAL"/>
    <property type="match status" value="1"/>
</dbReference>
<keyword evidence="3" id="KW-0963">Cytoplasm</keyword>
<feature type="compositionally biased region" description="Polar residues" evidence="7">
    <location>
        <begin position="1"/>
        <end position="15"/>
    </location>
</feature>
<dbReference type="SUPFAM" id="SSF58014">
    <property type="entry name" value="Coiled-coil domain of nucleotide exchange factor GrpE"/>
    <property type="match status" value="1"/>
</dbReference>
<evidence type="ECO:0000313" key="9">
    <source>
        <dbReference type="Proteomes" id="UP000198976"/>
    </source>
</evidence>
<feature type="coiled-coil region" evidence="6">
    <location>
        <begin position="139"/>
        <end position="166"/>
    </location>
</feature>
<evidence type="ECO:0000256" key="7">
    <source>
        <dbReference type="SAM" id="MobiDB-lite"/>
    </source>
</evidence>
<dbReference type="InterPro" id="IPR009012">
    <property type="entry name" value="GrpE_head"/>
</dbReference>
<name>A0ABY0VAL3_9ACTO</name>